<dbReference type="Proteomes" id="UP000276953">
    <property type="component" value="Unassembled WGS sequence"/>
</dbReference>
<gene>
    <name evidence="2" type="ORF">EJ377_03425</name>
</gene>
<reference evidence="2 3" key="1">
    <citation type="submission" date="2018-12" db="EMBL/GenBank/DDBJ databases">
        <title>Draft Genome Sequence of Chryseobacterium arthrosphaerae strain ED882-96 Isolated from the Blood of a Patient with Liver Cirrhosis in Taiwan.</title>
        <authorList>
            <person name="Lin J.-N."/>
            <person name="Lai C.-H."/>
            <person name="Yang C.-H."/>
            <person name="Huang Y.-H."/>
        </authorList>
    </citation>
    <scope>NUCLEOTIDE SEQUENCE [LARGE SCALE GENOMIC DNA]</scope>
    <source>
        <strain evidence="2 3">ED882-96</strain>
    </source>
</reference>
<dbReference type="Pfam" id="PF01364">
    <property type="entry name" value="Peptidase_C25"/>
    <property type="match status" value="1"/>
</dbReference>
<evidence type="ECO:0000313" key="3">
    <source>
        <dbReference type="Proteomes" id="UP000276953"/>
    </source>
</evidence>
<dbReference type="AlphaFoldDB" id="A0A3S0N4S0"/>
<dbReference type="InterPro" id="IPR029030">
    <property type="entry name" value="Caspase-like_dom_sf"/>
</dbReference>
<dbReference type="SUPFAM" id="SSF52129">
    <property type="entry name" value="Caspase-like"/>
    <property type="match status" value="1"/>
</dbReference>
<evidence type="ECO:0000313" key="2">
    <source>
        <dbReference type="EMBL" id="RTZ49548.1"/>
    </source>
</evidence>
<accession>A0A3S0N4S0</accession>
<sequence>MKTFTDIPVGRIPATNASEAGDMINKTLAYYNALPDSRALSGIGVCGLICSG</sequence>
<protein>
    <recommendedName>
        <fullName evidence="1">Gingipain domain-containing protein</fullName>
    </recommendedName>
</protein>
<dbReference type="InterPro" id="IPR001769">
    <property type="entry name" value="Gingipain"/>
</dbReference>
<feature type="domain" description="Gingipain" evidence="1">
    <location>
        <begin position="3"/>
        <end position="35"/>
    </location>
</feature>
<proteinExistence type="predicted"/>
<dbReference type="EMBL" id="RYFC01000001">
    <property type="protein sequence ID" value="RTZ49548.1"/>
    <property type="molecule type" value="Genomic_DNA"/>
</dbReference>
<evidence type="ECO:0000259" key="1">
    <source>
        <dbReference type="Pfam" id="PF01364"/>
    </source>
</evidence>
<comment type="caution">
    <text evidence="2">The sequence shown here is derived from an EMBL/GenBank/DDBJ whole genome shotgun (WGS) entry which is preliminary data.</text>
</comment>
<dbReference type="GO" id="GO:0008234">
    <property type="term" value="F:cysteine-type peptidase activity"/>
    <property type="evidence" value="ECO:0007669"/>
    <property type="project" value="InterPro"/>
</dbReference>
<organism evidence="2 3">
    <name type="scientific">Chryseobacterium arthrosphaerae</name>
    <dbReference type="NCBI Taxonomy" id="651561"/>
    <lineage>
        <taxon>Bacteria</taxon>
        <taxon>Pseudomonadati</taxon>
        <taxon>Bacteroidota</taxon>
        <taxon>Flavobacteriia</taxon>
        <taxon>Flavobacteriales</taxon>
        <taxon>Weeksellaceae</taxon>
        <taxon>Chryseobacterium group</taxon>
        <taxon>Chryseobacterium</taxon>
    </lineage>
</organism>
<name>A0A3S0N4S0_9FLAO</name>
<dbReference type="GO" id="GO:0006508">
    <property type="term" value="P:proteolysis"/>
    <property type="evidence" value="ECO:0007669"/>
    <property type="project" value="InterPro"/>
</dbReference>